<gene>
    <name evidence="2" type="ORF">F7O84_16955</name>
</gene>
<evidence type="ECO:0000256" key="1">
    <source>
        <dbReference type="SAM" id="SignalP"/>
    </source>
</evidence>
<keyword evidence="3" id="KW-1185">Reference proteome</keyword>
<evidence type="ECO:0000313" key="3">
    <source>
        <dbReference type="Proteomes" id="UP000461768"/>
    </source>
</evidence>
<protein>
    <submittedName>
        <fullName evidence="2">Uncharacterized protein</fullName>
    </submittedName>
</protein>
<name>A0A7V7UB84_9FIRM</name>
<dbReference type="Proteomes" id="UP000461768">
    <property type="component" value="Unassembled WGS sequence"/>
</dbReference>
<accession>A0A7V7UB84</accession>
<evidence type="ECO:0000313" key="2">
    <source>
        <dbReference type="EMBL" id="KAB1436057.1"/>
    </source>
</evidence>
<proteinExistence type="predicted"/>
<feature type="chain" id="PRO_5038756061" evidence="1">
    <location>
        <begin position="28"/>
        <end position="256"/>
    </location>
</feature>
<dbReference type="AlphaFoldDB" id="A0A7V7UB84"/>
<sequence>MKISKKITSILLALTFVIGLFAMPSNAVKAQSYGSVPKKVRMYSDSTYQTFSFDLGGYGYSIKGLKSNSSKLKVKQTYQRTEQGTSTNQNYATITLLANKEGNYKVSFNIVDAAGKKVSAHTVKVYAKNDSVLKTLKVGKNDVFSANNLNYSLLKGNSGKVKVAMSKGYKLKKIEYGVYDKSKSEYVYTTIKNNKKITYGKQVSEYSYSYESAYSSYKYNYWSKSAMATTYIRITYIDKYTKTQDTISYAFYRWVD</sequence>
<comment type="caution">
    <text evidence="2">The sequence shown here is derived from an EMBL/GenBank/DDBJ whole genome shotgun (WGS) entry which is preliminary data.</text>
</comment>
<reference evidence="2 3" key="1">
    <citation type="submission" date="2019-09" db="EMBL/GenBank/DDBJ databases">
        <authorList>
            <person name="Valk L.C."/>
        </authorList>
    </citation>
    <scope>NUCLEOTIDE SEQUENCE [LARGE SCALE GENOMIC DNA]</scope>
    <source>
        <strain evidence="2">GalUA</strain>
    </source>
</reference>
<dbReference type="RefSeq" id="WP_151147980.1">
    <property type="nucleotide sequence ID" value="NZ_WAGX01000007.1"/>
</dbReference>
<organism evidence="2 3">
    <name type="scientific">Candidatus Galacturonatibacter soehngenii</name>
    <dbReference type="NCBI Taxonomy" id="2307010"/>
    <lineage>
        <taxon>Bacteria</taxon>
        <taxon>Bacillati</taxon>
        <taxon>Bacillota</taxon>
        <taxon>Clostridia</taxon>
        <taxon>Lachnospirales</taxon>
        <taxon>Lachnospiraceae</taxon>
        <taxon>Candidatus Galacturonatibacter</taxon>
    </lineage>
</organism>
<dbReference type="OrthoDB" id="2004868at2"/>
<reference evidence="2 3" key="2">
    <citation type="submission" date="2020-02" db="EMBL/GenBank/DDBJ databases">
        <title>Candidatus Galacturonibacter soehngenii shows hetero-acetogenic catabolism of galacturonic acid but lacks a canonical carbon monoxide dehydrogenase/acetyl-CoA synthase complex.</title>
        <authorList>
            <person name="Diender M."/>
            <person name="Stouten G.R."/>
            <person name="Petersen J.F."/>
            <person name="Nielsen P.H."/>
            <person name="Dueholm M.S."/>
            <person name="Pronk J.T."/>
            <person name="Van Loosdrecht M.C.M."/>
        </authorList>
    </citation>
    <scope>NUCLEOTIDE SEQUENCE [LARGE SCALE GENOMIC DNA]</scope>
    <source>
        <strain evidence="2">GalUA</strain>
    </source>
</reference>
<keyword evidence="1" id="KW-0732">Signal</keyword>
<feature type="signal peptide" evidence="1">
    <location>
        <begin position="1"/>
        <end position="27"/>
    </location>
</feature>
<dbReference type="EMBL" id="WAGX01000007">
    <property type="protein sequence ID" value="KAB1436057.1"/>
    <property type="molecule type" value="Genomic_DNA"/>
</dbReference>